<dbReference type="AlphaFoldDB" id="A0A843WK44"/>
<gene>
    <name evidence="8" type="ORF">Taro_043089</name>
</gene>
<dbReference type="Pfam" id="PF18052">
    <property type="entry name" value="Rx_N"/>
    <property type="match status" value="1"/>
</dbReference>
<reference evidence="8" key="1">
    <citation type="submission" date="2017-07" db="EMBL/GenBank/DDBJ databases">
        <title>Taro Niue Genome Assembly and Annotation.</title>
        <authorList>
            <person name="Atibalentja N."/>
            <person name="Keating K."/>
            <person name="Fields C.J."/>
        </authorList>
    </citation>
    <scope>NUCLEOTIDE SEQUENCE</scope>
    <source>
        <strain evidence="8">Niue_2</strain>
        <tissue evidence="8">Leaf</tissue>
    </source>
</reference>
<dbReference type="Gene3D" id="1.20.5.4130">
    <property type="match status" value="1"/>
</dbReference>
<comment type="caution">
    <text evidence="8">The sequence shown here is derived from an EMBL/GenBank/DDBJ whole genome shotgun (WGS) entry which is preliminary data.</text>
</comment>
<proteinExistence type="inferred from homology"/>
<sequence>MENALRSSVTLAVQKFAAHIGSSPPAASTPAGCDAETIHVKAQWLIRMLAWVRATLDDAEDMDPTDESIRRWLRDLQGVADAAEDVLDEFPQEAMRLGFMGDDAVDRGVGPQHPVGLPRQGKKTKKRKMLDQVRRSSSHTPPDKILAFLCGVEQRIEQIVSRFMKMEKPEEALEREFSNGQIYAETMTARRTTISATKEPFIFGREKDLATVKQFLISTYNLPYLEDGDCLKLFNQYAFEGRDPNLEIAEDYHLQ</sequence>
<organism evidence="8 9">
    <name type="scientific">Colocasia esculenta</name>
    <name type="common">Wild taro</name>
    <name type="synonym">Arum esculentum</name>
    <dbReference type="NCBI Taxonomy" id="4460"/>
    <lineage>
        <taxon>Eukaryota</taxon>
        <taxon>Viridiplantae</taxon>
        <taxon>Streptophyta</taxon>
        <taxon>Embryophyta</taxon>
        <taxon>Tracheophyta</taxon>
        <taxon>Spermatophyta</taxon>
        <taxon>Magnoliopsida</taxon>
        <taxon>Liliopsida</taxon>
        <taxon>Araceae</taxon>
        <taxon>Aroideae</taxon>
        <taxon>Colocasieae</taxon>
        <taxon>Colocasia</taxon>
    </lineage>
</organism>
<evidence type="ECO:0000256" key="3">
    <source>
        <dbReference type="ARBA" id="ARBA00022737"/>
    </source>
</evidence>
<evidence type="ECO:0000256" key="5">
    <source>
        <dbReference type="ARBA" id="ARBA00022821"/>
    </source>
</evidence>
<dbReference type="EMBL" id="NMUH01004608">
    <property type="protein sequence ID" value="MQM10199.1"/>
    <property type="molecule type" value="Genomic_DNA"/>
</dbReference>
<keyword evidence="4" id="KW-0547">Nucleotide-binding</keyword>
<feature type="domain" description="Disease resistance N-terminal" evidence="7">
    <location>
        <begin position="38"/>
        <end position="97"/>
    </location>
</feature>
<evidence type="ECO:0000256" key="1">
    <source>
        <dbReference type="ARBA" id="ARBA00008894"/>
    </source>
</evidence>
<protein>
    <recommendedName>
        <fullName evidence="7">Disease resistance N-terminal domain-containing protein</fullName>
    </recommendedName>
</protein>
<evidence type="ECO:0000259" key="7">
    <source>
        <dbReference type="Pfam" id="PF18052"/>
    </source>
</evidence>
<name>A0A843WK44_COLES</name>
<keyword evidence="9" id="KW-1185">Reference proteome</keyword>
<dbReference type="OrthoDB" id="37484at2759"/>
<keyword evidence="5" id="KW-0611">Plant defense</keyword>
<dbReference type="InterPro" id="IPR041118">
    <property type="entry name" value="Rx_N"/>
</dbReference>
<evidence type="ECO:0000313" key="9">
    <source>
        <dbReference type="Proteomes" id="UP000652761"/>
    </source>
</evidence>
<dbReference type="Proteomes" id="UP000652761">
    <property type="component" value="Unassembled WGS sequence"/>
</dbReference>
<dbReference type="GO" id="GO:0006952">
    <property type="term" value="P:defense response"/>
    <property type="evidence" value="ECO:0007669"/>
    <property type="project" value="UniProtKB-KW"/>
</dbReference>
<keyword evidence="3" id="KW-0677">Repeat</keyword>
<evidence type="ECO:0000256" key="2">
    <source>
        <dbReference type="ARBA" id="ARBA00022614"/>
    </source>
</evidence>
<accession>A0A843WK44</accession>
<comment type="similarity">
    <text evidence="1">Belongs to the disease resistance NB-LRR family.</text>
</comment>
<keyword evidence="2" id="KW-0433">Leucine-rich repeat</keyword>
<evidence type="ECO:0000256" key="4">
    <source>
        <dbReference type="ARBA" id="ARBA00022741"/>
    </source>
</evidence>
<evidence type="ECO:0000256" key="6">
    <source>
        <dbReference type="SAM" id="MobiDB-lite"/>
    </source>
</evidence>
<evidence type="ECO:0000313" key="8">
    <source>
        <dbReference type="EMBL" id="MQM10199.1"/>
    </source>
</evidence>
<dbReference type="GO" id="GO:0000166">
    <property type="term" value="F:nucleotide binding"/>
    <property type="evidence" value="ECO:0007669"/>
    <property type="project" value="UniProtKB-KW"/>
</dbReference>
<feature type="region of interest" description="Disordered" evidence="6">
    <location>
        <begin position="107"/>
        <end position="139"/>
    </location>
</feature>